<keyword evidence="3" id="KW-1185">Reference proteome</keyword>
<protein>
    <recommendedName>
        <fullName evidence="4">Molecular chaperone DnaK</fullName>
    </recommendedName>
</protein>
<dbReference type="KEGG" id="cat:CA2559_12228"/>
<dbReference type="OrthoDB" id="9791748at2"/>
<evidence type="ECO:0000313" key="2">
    <source>
        <dbReference type="EMBL" id="EAP86804.1"/>
    </source>
</evidence>
<dbReference type="Proteomes" id="UP000002297">
    <property type="component" value="Chromosome"/>
</dbReference>
<feature type="chain" id="PRO_5002660417" description="Molecular chaperone DnaK" evidence="1">
    <location>
        <begin position="25"/>
        <end position="230"/>
    </location>
</feature>
<organism evidence="2 3">
    <name type="scientific">Croceibacter atlanticus (strain ATCC BAA-628 / JCM 21780 / CIP 108009 / IAM 15332 / KCTC 12090 / HTCC2559)</name>
    <dbReference type="NCBI Taxonomy" id="216432"/>
    <lineage>
        <taxon>Bacteria</taxon>
        <taxon>Pseudomonadati</taxon>
        <taxon>Bacteroidota</taxon>
        <taxon>Flavobacteriia</taxon>
        <taxon>Flavobacteriales</taxon>
        <taxon>Flavobacteriaceae</taxon>
        <taxon>Croceibacter</taxon>
    </lineage>
</organism>
<dbReference type="InterPro" id="IPR025566">
    <property type="entry name" value="DUF4331"/>
</dbReference>
<dbReference type="GeneID" id="89454161"/>
<gene>
    <name evidence="2" type="ordered locus">CA2559_12228</name>
</gene>
<dbReference type="STRING" id="216432.CA2559_12228"/>
<dbReference type="RefSeq" id="WP_013188185.1">
    <property type="nucleotide sequence ID" value="NC_014230.1"/>
</dbReference>
<dbReference type="Pfam" id="PF14224">
    <property type="entry name" value="DUF4331"/>
    <property type="match status" value="2"/>
</dbReference>
<evidence type="ECO:0000256" key="1">
    <source>
        <dbReference type="SAM" id="SignalP"/>
    </source>
</evidence>
<name>A3UAG8_CROAH</name>
<dbReference type="EMBL" id="CP002046">
    <property type="protein sequence ID" value="EAP86804.1"/>
    <property type="molecule type" value="Genomic_DNA"/>
</dbReference>
<sequence>MKKSKLIAAIGGLTLAAVATVFIAADHIDSPSVVNGGADIADLYAFEGENPDNTVFIATLPAMTLPAGSPAIDFDESVLVEFNIDTTGDGVEDFVLQAIPRDGVMYFFGPYATTADTTGKVSTIDTNAQYQSSVNINGAPVTSTDGLSYYAGTRNDAFFFDFEQFNNVKQGPDVAPNGFDQADEASDLFSGLNVNAIVVEVPNSILGDGAPHGAGTGVDVYNVWVETKRQ</sequence>
<accession>A3UAG8</accession>
<dbReference type="HOGENOM" id="CLU_1265831_0_0_10"/>
<evidence type="ECO:0000313" key="3">
    <source>
        <dbReference type="Proteomes" id="UP000002297"/>
    </source>
</evidence>
<keyword evidence="1" id="KW-0732">Signal</keyword>
<evidence type="ECO:0008006" key="4">
    <source>
        <dbReference type="Google" id="ProtNLM"/>
    </source>
</evidence>
<reference evidence="2 3" key="1">
    <citation type="journal article" date="2010" name="J. Bacteriol.">
        <title>The complete genome sequence of Croceibacter atlanticus HTCC2559T.</title>
        <authorList>
            <person name="Oh H.M."/>
            <person name="Kang I."/>
            <person name="Ferriera S."/>
            <person name="Giovannoni S.J."/>
            <person name="Cho J.C."/>
        </authorList>
    </citation>
    <scope>NUCLEOTIDE SEQUENCE [LARGE SCALE GENOMIC DNA]</scope>
    <source>
        <strain evidence="3">ATCC BAA-628 / HTCC2559 / KCTC 12090</strain>
    </source>
</reference>
<feature type="signal peptide" evidence="1">
    <location>
        <begin position="1"/>
        <end position="24"/>
    </location>
</feature>
<proteinExistence type="predicted"/>
<dbReference type="AlphaFoldDB" id="A3UAG8"/>
<dbReference type="eggNOG" id="ENOG5030MNA">
    <property type="taxonomic scope" value="Bacteria"/>
</dbReference>